<sequence>MRLQIESHPSEAIMFTNVEGADGHSAAANVCLRDNMTNHFGIQPAELLSTLEWAMDNRSDPIECEGEAPVMENSIEPVDLGKLPIPHHYPQDKGRYMSASIIIAEYDGIRNVSFHRQFVRDENHLVARLVPRHLRTMVDEAREQGDSVDIAIVNGADPCLLLAAAMSFNEPIDELTVASSLYQKFYGEPMQVITLENGVTVPADAEYAMCATITNEDDDEGPYIDITGTIDDVRKQPVIQVHSIHHRNNPIFHAILPALAEHHALMGLPRAPTIFSSVSKVCDCRDVVMTSGGSGWLAAVVQIVPQSSEDAKNAIMAAFSGHPSMKAVTIVDTDINPADPVRVEWALMTRWQPDKDTIILSNQRGSSLDPTRTDDGLTSKIGYDATIPFGSDKKPYTSVL</sequence>
<dbReference type="GO" id="GO:0016831">
    <property type="term" value="F:carboxy-lyase activity"/>
    <property type="evidence" value="ECO:0007669"/>
    <property type="project" value="UniProtKB-KW"/>
</dbReference>
<evidence type="ECO:0000256" key="3">
    <source>
        <dbReference type="ARBA" id="ARBA00022643"/>
    </source>
</evidence>
<keyword evidence="4" id="KW-0210">Decarboxylase</keyword>
<keyword evidence="3" id="KW-0285">Flavoprotein</keyword>
<comment type="function">
    <text evidence="7">Catalyzes the conversion of trans-anhydromevalonate 5-phosphate (tAHMP) into isopentenyl phosphate. Involved in the archaeal mevalonate (MVA) pathway, which provides fundamental precursors for isoprenoid biosynthesis, such as isopentenyl diphosphate (IPP) and dimethylallyl diphosphate (DMAPP).</text>
</comment>
<dbReference type="InterPro" id="IPR049381">
    <property type="entry name" value="UbiD-like_C"/>
</dbReference>
<keyword evidence="5" id="KW-0414">Isoprene biosynthesis</keyword>
<evidence type="ECO:0000256" key="8">
    <source>
        <dbReference type="ARBA" id="ARBA00049727"/>
    </source>
</evidence>
<dbReference type="PANTHER" id="PTHR30108:SF21">
    <property type="entry name" value="4-HYDROXYBENZOATE DECARBOXYLASE"/>
    <property type="match status" value="1"/>
</dbReference>
<evidence type="ECO:0000256" key="2">
    <source>
        <dbReference type="ARBA" id="ARBA00010021"/>
    </source>
</evidence>
<keyword evidence="13" id="KW-0456">Lyase</keyword>
<evidence type="ECO:0000256" key="7">
    <source>
        <dbReference type="ARBA" id="ARBA00049583"/>
    </source>
</evidence>
<evidence type="ECO:0000256" key="4">
    <source>
        <dbReference type="ARBA" id="ARBA00022793"/>
    </source>
</evidence>
<proteinExistence type="inferred from homology"/>
<protein>
    <recommendedName>
        <fullName evidence="9">Anhydromevalonate phosphate decarboxylase</fullName>
        <ecNumber evidence="8">4.1.1.126</ecNumber>
    </recommendedName>
</protein>
<comment type="catalytic activity">
    <reaction evidence="6">
        <text>(2E)-3-methyl-5-phosphooxypent-2-enoate + H(+) = isopentenyl phosphate + CO2</text>
        <dbReference type="Rhea" id="RHEA:78971"/>
        <dbReference type="ChEBI" id="CHEBI:15378"/>
        <dbReference type="ChEBI" id="CHEBI:16526"/>
        <dbReference type="ChEBI" id="CHEBI:65078"/>
        <dbReference type="ChEBI" id="CHEBI:229665"/>
        <dbReference type="EC" id="4.1.1.126"/>
    </reaction>
    <physiologicalReaction direction="left-to-right" evidence="6">
        <dbReference type="Rhea" id="RHEA:78972"/>
    </physiologicalReaction>
</comment>
<comment type="cofactor">
    <cofactor evidence="10">
        <name>prenylated FMN</name>
        <dbReference type="ChEBI" id="CHEBI:87746"/>
    </cofactor>
</comment>
<dbReference type="EC" id="4.1.1.126" evidence="8"/>
<dbReference type="Pfam" id="PF01977">
    <property type="entry name" value="UbiD"/>
    <property type="match status" value="1"/>
</dbReference>
<evidence type="ECO:0000256" key="6">
    <source>
        <dbReference type="ARBA" id="ARBA00049054"/>
    </source>
</evidence>
<evidence type="ECO:0000259" key="12">
    <source>
        <dbReference type="Pfam" id="PF20696"/>
    </source>
</evidence>
<evidence type="ECO:0000313" key="13">
    <source>
        <dbReference type="EMBL" id="AIF18989.1"/>
    </source>
</evidence>
<dbReference type="AlphaFoldDB" id="A0A075HT89"/>
<feature type="domain" description="3-octaprenyl-4-hydroxybenzoate carboxy-lyase-like Rift-related" evidence="11">
    <location>
        <begin position="66"/>
        <end position="257"/>
    </location>
</feature>
<dbReference type="Gene3D" id="3.40.1670.10">
    <property type="entry name" value="UbiD C-terminal domain-like"/>
    <property type="match status" value="1"/>
</dbReference>
<dbReference type="InterPro" id="IPR002830">
    <property type="entry name" value="UbiD"/>
</dbReference>
<dbReference type="PANTHER" id="PTHR30108">
    <property type="entry name" value="3-OCTAPRENYL-4-HYDROXYBENZOATE CARBOXY-LYASE-RELATED"/>
    <property type="match status" value="1"/>
</dbReference>
<dbReference type="EMBL" id="KF901126">
    <property type="protein sequence ID" value="AIF18989.1"/>
    <property type="molecule type" value="Genomic_DNA"/>
</dbReference>
<dbReference type="Pfam" id="PF20696">
    <property type="entry name" value="UbiD_C"/>
    <property type="match status" value="1"/>
</dbReference>
<comment type="similarity">
    <text evidence="2">Belongs to the UbiD family.</text>
</comment>
<name>A0A075HT89_9EURY</name>
<evidence type="ECO:0000259" key="11">
    <source>
        <dbReference type="Pfam" id="PF01977"/>
    </source>
</evidence>
<dbReference type="GO" id="GO:0005737">
    <property type="term" value="C:cytoplasm"/>
    <property type="evidence" value="ECO:0007669"/>
    <property type="project" value="TreeGrafter"/>
</dbReference>
<comment type="pathway">
    <text evidence="1">Isoprenoid biosynthesis; isopentenyl diphosphate biosynthesis via mevalonate pathway.</text>
</comment>
<reference evidence="13" key="1">
    <citation type="journal article" date="2014" name="Genome Biol. Evol.">
        <title>Pangenome evidence for extensive interdomain horizontal transfer affecting lineage core and shell genes in uncultured planktonic thaumarchaeota and euryarchaeota.</title>
        <authorList>
            <person name="Deschamps P."/>
            <person name="Zivanovic Y."/>
            <person name="Moreira D."/>
            <person name="Rodriguez-Valera F."/>
            <person name="Lopez-Garcia P."/>
        </authorList>
    </citation>
    <scope>NUCLEOTIDE SEQUENCE</scope>
</reference>
<dbReference type="InterPro" id="IPR048304">
    <property type="entry name" value="UbiD_Rift_dom"/>
</dbReference>
<keyword evidence="3" id="KW-0288">FMN</keyword>
<evidence type="ECO:0000256" key="9">
    <source>
        <dbReference type="ARBA" id="ARBA00049754"/>
    </source>
</evidence>
<accession>A0A075HT89</accession>
<organism evidence="13">
    <name type="scientific">uncultured marine group II/III euryarchaeote KM3_85_C06</name>
    <dbReference type="NCBI Taxonomy" id="1456526"/>
    <lineage>
        <taxon>Archaea</taxon>
        <taxon>Methanobacteriati</taxon>
        <taxon>Methanobacteriota</taxon>
        <taxon>environmental samples</taxon>
    </lineage>
</organism>
<evidence type="ECO:0000256" key="10">
    <source>
        <dbReference type="ARBA" id="ARBA00049936"/>
    </source>
</evidence>
<evidence type="ECO:0000256" key="5">
    <source>
        <dbReference type="ARBA" id="ARBA00023229"/>
    </source>
</evidence>
<dbReference type="NCBIfam" id="TIGR00148">
    <property type="entry name" value="UbiD family decarboxylase"/>
    <property type="match status" value="1"/>
</dbReference>
<dbReference type="SUPFAM" id="SSF143968">
    <property type="entry name" value="UbiD C-terminal domain-like"/>
    <property type="match status" value="1"/>
</dbReference>
<evidence type="ECO:0000256" key="1">
    <source>
        <dbReference type="ARBA" id="ARBA00005092"/>
    </source>
</evidence>
<feature type="domain" description="3-octaprenyl-4-hydroxybenzoate carboxy-lyase-like C-terminal" evidence="12">
    <location>
        <begin position="263"/>
        <end position="385"/>
    </location>
</feature>
<dbReference type="SUPFAM" id="SSF50475">
    <property type="entry name" value="FMN-binding split barrel"/>
    <property type="match status" value="1"/>
</dbReference>